<keyword evidence="1 7" id="KW-0645">Protease</keyword>
<dbReference type="GO" id="GO:0008270">
    <property type="term" value="F:zinc ion binding"/>
    <property type="evidence" value="ECO:0007669"/>
    <property type="project" value="InterPro"/>
</dbReference>
<name>A0A660E0Z8_9LACO</name>
<dbReference type="GO" id="GO:0006508">
    <property type="term" value="P:proteolysis"/>
    <property type="evidence" value="ECO:0007669"/>
    <property type="project" value="UniProtKB-KW"/>
</dbReference>
<keyword evidence="3" id="KW-0378">Hydrolase</keyword>
<evidence type="ECO:0000256" key="5">
    <source>
        <dbReference type="SAM" id="SignalP"/>
    </source>
</evidence>
<evidence type="ECO:0000256" key="3">
    <source>
        <dbReference type="ARBA" id="ARBA00022801"/>
    </source>
</evidence>
<accession>A0A660E0Z8</accession>
<reference evidence="7 8" key="1">
    <citation type="submission" date="2018-11" db="EMBL/GenBank/DDBJ databases">
        <authorList>
            <person name="Wuyts S."/>
        </authorList>
    </citation>
    <scope>NUCLEOTIDE SEQUENCE [LARGE SCALE GENOMIC DNA]</scope>
    <source>
        <strain evidence="7">Lactobacillus mudanjiangensis AMBF249</strain>
    </source>
</reference>
<dbReference type="EMBL" id="UYIG01000035">
    <property type="protein sequence ID" value="VDG27661.1"/>
    <property type="molecule type" value="Genomic_DNA"/>
</dbReference>
<dbReference type="GO" id="GO:0031012">
    <property type="term" value="C:extracellular matrix"/>
    <property type="evidence" value="ECO:0007669"/>
    <property type="project" value="InterPro"/>
</dbReference>
<gene>
    <name evidence="7" type="ORF">MUDAN_MDHGFNIF_02502</name>
</gene>
<dbReference type="Pfam" id="PF00413">
    <property type="entry name" value="Peptidase_M10"/>
    <property type="match status" value="1"/>
</dbReference>
<feature type="domain" description="Peptidase M10 metallopeptidase" evidence="6">
    <location>
        <begin position="61"/>
        <end position="181"/>
    </location>
</feature>
<protein>
    <submittedName>
        <fullName evidence="7">Zn-dependent protease [Lactobacillus brevis]</fullName>
    </submittedName>
</protein>
<dbReference type="InterPro" id="IPR001818">
    <property type="entry name" value="Pept_M10_metallopeptidase"/>
</dbReference>
<evidence type="ECO:0000256" key="2">
    <source>
        <dbReference type="ARBA" id="ARBA00022723"/>
    </source>
</evidence>
<evidence type="ECO:0000313" key="7">
    <source>
        <dbReference type="EMBL" id="VDG27661.1"/>
    </source>
</evidence>
<sequence>MLKFNKKLTLGLVLLTGISLGTAVPVVNANAVAGPFYSYRWNHPYVHYYTNTTSSYYKDVWAGAAKKWNNTGYFKYIATSDAGSKALFFSTASIPSSMNNAAHRGTLAYTSTNQKGGSLISNSKVTLIRDRVNKFNQGQRMGIAAHELGHAMGLAHNTQKSALMHWGFDGSQVNVTASDSGAAKLRYSTAAGTRRTTQFDYAHDSLFLTGANEEQTDTVIDYDSTVNNVQEMKEPSDTIVSGVIKSTQATKDTHLSSDSTTVPSTTQDLEVTNTLKGNNLNKKTIPVQFIGSDTNAVNGLKPLQKGTKVTFILSKSANEYDVVNSQYGAFVQSGKNSYINLGTNNAISANELQK</sequence>
<evidence type="ECO:0000256" key="1">
    <source>
        <dbReference type="ARBA" id="ARBA00022670"/>
    </source>
</evidence>
<organism evidence="7 8">
    <name type="scientific">Lactiplantibacillus mudanjiangensis</name>
    <dbReference type="NCBI Taxonomy" id="1296538"/>
    <lineage>
        <taxon>Bacteria</taxon>
        <taxon>Bacillati</taxon>
        <taxon>Bacillota</taxon>
        <taxon>Bacilli</taxon>
        <taxon>Lactobacillales</taxon>
        <taxon>Lactobacillaceae</taxon>
        <taxon>Lactiplantibacillus</taxon>
    </lineage>
</organism>
<dbReference type="RefSeq" id="WP_165450010.1">
    <property type="nucleotide sequence ID" value="NZ_UYIG01000035.1"/>
</dbReference>
<dbReference type="SUPFAM" id="SSF55486">
    <property type="entry name" value="Metalloproteases ('zincins'), catalytic domain"/>
    <property type="match status" value="1"/>
</dbReference>
<dbReference type="GO" id="GO:0004222">
    <property type="term" value="F:metalloendopeptidase activity"/>
    <property type="evidence" value="ECO:0007669"/>
    <property type="project" value="InterPro"/>
</dbReference>
<feature type="chain" id="PRO_5039679694" evidence="5">
    <location>
        <begin position="24"/>
        <end position="354"/>
    </location>
</feature>
<dbReference type="Proteomes" id="UP000289996">
    <property type="component" value="Unassembled WGS sequence"/>
</dbReference>
<keyword evidence="4" id="KW-0862">Zinc</keyword>
<dbReference type="InterPro" id="IPR024079">
    <property type="entry name" value="MetalloPept_cat_dom_sf"/>
</dbReference>
<proteinExistence type="predicted"/>
<keyword evidence="8" id="KW-1185">Reference proteome</keyword>
<keyword evidence="2" id="KW-0479">Metal-binding</keyword>
<evidence type="ECO:0000313" key="8">
    <source>
        <dbReference type="Proteomes" id="UP000289996"/>
    </source>
</evidence>
<keyword evidence="5" id="KW-0732">Signal</keyword>
<dbReference type="Gene3D" id="3.40.390.10">
    <property type="entry name" value="Collagenase (Catalytic Domain)"/>
    <property type="match status" value="1"/>
</dbReference>
<evidence type="ECO:0000259" key="6">
    <source>
        <dbReference type="Pfam" id="PF00413"/>
    </source>
</evidence>
<dbReference type="AlphaFoldDB" id="A0A660E0Z8"/>
<feature type="signal peptide" evidence="5">
    <location>
        <begin position="1"/>
        <end position="23"/>
    </location>
</feature>
<evidence type="ECO:0000256" key="4">
    <source>
        <dbReference type="ARBA" id="ARBA00022833"/>
    </source>
</evidence>